<sequence length="151" mass="16713">MGFGGQQVNPTGIIRLSLRFGNRVKMRNLEVGFLVVDVLTAYNVILGWPTLYRVKAFEADDGNIGMMQGDQRMARKCYLVSIRPLVDQTAEQGRPLTGKKARTGPPPPAAEALVIHTVTSTEPERPHLEIVDCIKQIPLEDTHPDHTDQLG</sequence>
<dbReference type="AlphaFoldDB" id="A0A9Q1K8I1"/>
<proteinExistence type="predicted"/>
<reference evidence="1" key="1">
    <citation type="submission" date="2022-04" db="EMBL/GenBank/DDBJ databases">
        <title>Carnegiea gigantea Genome sequencing and assembly v2.</title>
        <authorList>
            <person name="Copetti D."/>
            <person name="Sanderson M.J."/>
            <person name="Burquez A."/>
            <person name="Wojciechowski M.F."/>
        </authorList>
    </citation>
    <scope>NUCLEOTIDE SEQUENCE</scope>
    <source>
        <strain evidence="1">SGP5-SGP5p</strain>
        <tissue evidence="1">Aerial part</tissue>
    </source>
</reference>
<protein>
    <submittedName>
        <fullName evidence="1">Uncharacterized protein</fullName>
    </submittedName>
</protein>
<name>A0A9Q1K8I1_9CARY</name>
<gene>
    <name evidence="1" type="ORF">Cgig2_020298</name>
</gene>
<evidence type="ECO:0000313" key="1">
    <source>
        <dbReference type="EMBL" id="KAJ8438743.1"/>
    </source>
</evidence>
<evidence type="ECO:0000313" key="2">
    <source>
        <dbReference type="Proteomes" id="UP001153076"/>
    </source>
</evidence>
<accession>A0A9Q1K8I1</accession>
<dbReference type="Proteomes" id="UP001153076">
    <property type="component" value="Unassembled WGS sequence"/>
</dbReference>
<keyword evidence="2" id="KW-1185">Reference proteome</keyword>
<organism evidence="1 2">
    <name type="scientific">Carnegiea gigantea</name>
    <dbReference type="NCBI Taxonomy" id="171969"/>
    <lineage>
        <taxon>Eukaryota</taxon>
        <taxon>Viridiplantae</taxon>
        <taxon>Streptophyta</taxon>
        <taxon>Embryophyta</taxon>
        <taxon>Tracheophyta</taxon>
        <taxon>Spermatophyta</taxon>
        <taxon>Magnoliopsida</taxon>
        <taxon>eudicotyledons</taxon>
        <taxon>Gunneridae</taxon>
        <taxon>Pentapetalae</taxon>
        <taxon>Caryophyllales</taxon>
        <taxon>Cactineae</taxon>
        <taxon>Cactaceae</taxon>
        <taxon>Cactoideae</taxon>
        <taxon>Echinocereeae</taxon>
        <taxon>Carnegiea</taxon>
    </lineage>
</organism>
<dbReference type="OrthoDB" id="2919534at2759"/>
<dbReference type="EMBL" id="JAKOGI010000242">
    <property type="protein sequence ID" value="KAJ8438743.1"/>
    <property type="molecule type" value="Genomic_DNA"/>
</dbReference>
<comment type="caution">
    <text evidence="1">The sequence shown here is derived from an EMBL/GenBank/DDBJ whole genome shotgun (WGS) entry which is preliminary data.</text>
</comment>